<comment type="caution">
    <text evidence="1">The sequence shown here is derived from an EMBL/GenBank/DDBJ whole genome shotgun (WGS) entry which is preliminary data.</text>
</comment>
<dbReference type="AlphaFoldDB" id="A0AAE1L6G4"/>
<keyword evidence="2" id="KW-1185">Reference proteome</keyword>
<dbReference type="InterPro" id="IPR012337">
    <property type="entry name" value="RNaseH-like_sf"/>
</dbReference>
<dbReference type="Proteomes" id="UP001286313">
    <property type="component" value="Unassembled WGS sequence"/>
</dbReference>
<gene>
    <name evidence="1" type="ORF">Pcinc_000518</name>
</gene>
<name>A0AAE1L6G4_PETCI</name>
<protein>
    <recommendedName>
        <fullName evidence="3">Integrase catalytic domain-containing protein</fullName>
    </recommendedName>
</protein>
<evidence type="ECO:0000313" key="1">
    <source>
        <dbReference type="EMBL" id="KAK3895795.1"/>
    </source>
</evidence>
<dbReference type="EMBL" id="JAWQEG010000031">
    <property type="protein sequence ID" value="KAK3895795.1"/>
    <property type="molecule type" value="Genomic_DNA"/>
</dbReference>
<proteinExistence type="predicted"/>
<dbReference type="Gene3D" id="3.30.420.10">
    <property type="entry name" value="Ribonuclease H-like superfamily/Ribonuclease H"/>
    <property type="match status" value="1"/>
</dbReference>
<dbReference type="InterPro" id="IPR036397">
    <property type="entry name" value="RNaseH_sf"/>
</dbReference>
<dbReference type="GO" id="GO:0003676">
    <property type="term" value="F:nucleic acid binding"/>
    <property type="evidence" value="ECO:0007669"/>
    <property type="project" value="InterPro"/>
</dbReference>
<dbReference type="SUPFAM" id="SSF53098">
    <property type="entry name" value="Ribonuclease H-like"/>
    <property type="match status" value="1"/>
</dbReference>
<reference evidence="1" key="1">
    <citation type="submission" date="2023-10" db="EMBL/GenBank/DDBJ databases">
        <title>Genome assemblies of two species of porcelain crab, Petrolisthes cinctipes and Petrolisthes manimaculis (Anomura: Porcellanidae).</title>
        <authorList>
            <person name="Angst P."/>
        </authorList>
    </citation>
    <scope>NUCLEOTIDE SEQUENCE</scope>
    <source>
        <strain evidence="1">PB745_01</strain>
        <tissue evidence="1">Gill</tissue>
    </source>
</reference>
<evidence type="ECO:0000313" key="2">
    <source>
        <dbReference type="Proteomes" id="UP001286313"/>
    </source>
</evidence>
<sequence length="92" mass="10421">MGSWVRSCQKSKVYRHTETGPGSFHQPQRRFAHIHVDIVVPLPLSKGHHYLFTIIDRSTRWPKAIPMTNATSASCTTALLSRFGIPEHITPE</sequence>
<accession>A0AAE1L6G4</accession>
<evidence type="ECO:0008006" key="3">
    <source>
        <dbReference type="Google" id="ProtNLM"/>
    </source>
</evidence>
<organism evidence="1 2">
    <name type="scientific">Petrolisthes cinctipes</name>
    <name type="common">Flat porcelain crab</name>
    <dbReference type="NCBI Taxonomy" id="88211"/>
    <lineage>
        <taxon>Eukaryota</taxon>
        <taxon>Metazoa</taxon>
        <taxon>Ecdysozoa</taxon>
        <taxon>Arthropoda</taxon>
        <taxon>Crustacea</taxon>
        <taxon>Multicrustacea</taxon>
        <taxon>Malacostraca</taxon>
        <taxon>Eumalacostraca</taxon>
        <taxon>Eucarida</taxon>
        <taxon>Decapoda</taxon>
        <taxon>Pleocyemata</taxon>
        <taxon>Anomura</taxon>
        <taxon>Galatheoidea</taxon>
        <taxon>Porcellanidae</taxon>
        <taxon>Petrolisthes</taxon>
    </lineage>
</organism>